<dbReference type="InterPro" id="IPR009057">
    <property type="entry name" value="Homeodomain-like_sf"/>
</dbReference>
<sequence>MRKKPQQSRSRELVNVILQATEKAVCLYGLENTTTPKIAELSGVSVGSIYQYFSDKQNILDCLLEQKSHEIGQQLKQLLSLSPDEKLETLISTAINFGFEALNNNQFYVEVIRHWHNFPQTRATDVMQQHIFDLGQQVLLKYHQHLDLNNLSTKLFIIINSTMYTMMRYISLEHSLMSQNEIVDELKLMILGYLQLKRE</sequence>
<evidence type="ECO:0000259" key="3">
    <source>
        <dbReference type="PROSITE" id="PS50977"/>
    </source>
</evidence>
<evidence type="ECO:0000256" key="2">
    <source>
        <dbReference type="PROSITE-ProRule" id="PRU00335"/>
    </source>
</evidence>
<dbReference type="PANTHER" id="PTHR43479:SF11">
    <property type="entry name" value="ACREF_ENVCD OPERON REPRESSOR-RELATED"/>
    <property type="match status" value="1"/>
</dbReference>
<reference evidence="4 5" key="1">
    <citation type="submission" date="2018-09" db="EMBL/GenBank/DDBJ databases">
        <title>The draft genome of Acinetobacter spp. strains.</title>
        <authorList>
            <person name="Qin J."/>
            <person name="Feng Y."/>
            <person name="Zong Z."/>
        </authorList>
    </citation>
    <scope>NUCLEOTIDE SEQUENCE [LARGE SCALE GENOMIC DNA]</scope>
    <source>
        <strain evidence="4 5">WCHAc060096</strain>
    </source>
</reference>
<dbReference type="InterPro" id="IPR001647">
    <property type="entry name" value="HTH_TetR"/>
</dbReference>
<dbReference type="RefSeq" id="WP_120369383.1">
    <property type="nucleotide sequence ID" value="NZ_BKYM01000009.1"/>
</dbReference>
<dbReference type="EMBL" id="RAXU01000004">
    <property type="protein sequence ID" value="RKG35094.1"/>
    <property type="molecule type" value="Genomic_DNA"/>
</dbReference>
<comment type="caution">
    <text evidence="4">The sequence shown here is derived from an EMBL/GenBank/DDBJ whole genome shotgun (WGS) entry which is preliminary data.</text>
</comment>
<keyword evidence="1 2" id="KW-0238">DNA-binding</keyword>
<dbReference type="Pfam" id="PF00440">
    <property type="entry name" value="TetR_N"/>
    <property type="match status" value="1"/>
</dbReference>
<dbReference type="Gene3D" id="1.10.357.10">
    <property type="entry name" value="Tetracycline Repressor, domain 2"/>
    <property type="match status" value="1"/>
</dbReference>
<dbReference type="PROSITE" id="PS50977">
    <property type="entry name" value="HTH_TETR_2"/>
    <property type="match status" value="1"/>
</dbReference>
<dbReference type="InterPro" id="IPR023772">
    <property type="entry name" value="DNA-bd_HTH_TetR-type_CS"/>
</dbReference>
<dbReference type="Proteomes" id="UP000269001">
    <property type="component" value="Unassembled WGS sequence"/>
</dbReference>
<dbReference type="SUPFAM" id="SSF46689">
    <property type="entry name" value="Homeodomain-like"/>
    <property type="match status" value="1"/>
</dbReference>
<evidence type="ECO:0000313" key="4">
    <source>
        <dbReference type="EMBL" id="RKG35094.1"/>
    </source>
</evidence>
<dbReference type="GO" id="GO:0003677">
    <property type="term" value="F:DNA binding"/>
    <property type="evidence" value="ECO:0007669"/>
    <property type="project" value="UniProtKB-UniRule"/>
</dbReference>
<keyword evidence="5" id="KW-1185">Reference proteome</keyword>
<dbReference type="OrthoDB" id="9816320at2"/>
<evidence type="ECO:0000313" key="5">
    <source>
        <dbReference type="Proteomes" id="UP000269001"/>
    </source>
</evidence>
<dbReference type="PANTHER" id="PTHR43479">
    <property type="entry name" value="ACREF/ENVCD OPERON REPRESSOR-RELATED"/>
    <property type="match status" value="1"/>
</dbReference>
<dbReference type="AlphaFoldDB" id="A0A3A8EYE6"/>
<dbReference type="PROSITE" id="PS01081">
    <property type="entry name" value="HTH_TETR_1"/>
    <property type="match status" value="1"/>
</dbReference>
<protein>
    <submittedName>
        <fullName evidence="4">TetR/AcrR family transcriptional regulator</fullName>
    </submittedName>
</protein>
<dbReference type="InterPro" id="IPR050624">
    <property type="entry name" value="HTH-type_Tx_Regulator"/>
</dbReference>
<organism evidence="4 5">
    <name type="scientific">Acinetobacter guerrae</name>
    <dbReference type="NCBI Taxonomy" id="1843371"/>
    <lineage>
        <taxon>Bacteria</taxon>
        <taxon>Pseudomonadati</taxon>
        <taxon>Pseudomonadota</taxon>
        <taxon>Gammaproteobacteria</taxon>
        <taxon>Moraxellales</taxon>
        <taxon>Moraxellaceae</taxon>
        <taxon>Acinetobacter</taxon>
    </lineage>
</organism>
<feature type="DNA-binding region" description="H-T-H motif" evidence="2">
    <location>
        <begin position="34"/>
        <end position="53"/>
    </location>
</feature>
<dbReference type="PRINTS" id="PR00455">
    <property type="entry name" value="HTHTETR"/>
</dbReference>
<accession>A0A3A8EYE6</accession>
<feature type="domain" description="HTH tetR-type" evidence="3">
    <location>
        <begin position="11"/>
        <end position="71"/>
    </location>
</feature>
<gene>
    <name evidence="4" type="ORF">D7V21_04735</name>
</gene>
<proteinExistence type="predicted"/>
<name>A0A3A8EYE6_9GAMM</name>
<evidence type="ECO:0000256" key="1">
    <source>
        <dbReference type="ARBA" id="ARBA00023125"/>
    </source>
</evidence>